<dbReference type="GO" id="GO:0006559">
    <property type="term" value="P:L-phenylalanine catabolic process"/>
    <property type="evidence" value="ECO:0007669"/>
    <property type="project" value="TreeGrafter"/>
</dbReference>
<dbReference type="AlphaFoldDB" id="A0A7D8V2Q9"/>
<feature type="domain" description="GST N-terminal" evidence="2">
    <location>
        <begin position="4"/>
        <end position="89"/>
    </location>
</feature>
<dbReference type="Pfam" id="PF14497">
    <property type="entry name" value="GST_C_3"/>
    <property type="match status" value="1"/>
</dbReference>
<dbReference type="InterPro" id="IPR036282">
    <property type="entry name" value="Glutathione-S-Trfase_C_sf"/>
</dbReference>
<feature type="domain" description="GST C-terminal" evidence="3">
    <location>
        <begin position="98"/>
        <end position="223"/>
    </location>
</feature>
<comment type="caution">
    <text evidence="4">The sequence shown here is derived from an EMBL/GenBank/DDBJ whole genome shotgun (WGS) entry which is preliminary data.</text>
</comment>
<dbReference type="SUPFAM" id="SSF47616">
    <property type="entry name" value="GST C-terminal domain-like"/>
    <property type="match status" value="1"/>
</dbReference>
<dbReference type="InterPro" id="IPR010987">
    <property type="entry name" value="Glutathione-S-Trfase_C-like"/>
</dbReference>
<dbReference type="InterPro" id="IPR040079">
    <property type="entry name" value="Glutathione_S-Trfase"/>
</dbReference>
<dbReference type="InterPro" id="IPR004045">
    <property type="entry name" value="Glutathione_S-Trfase_N"/>
</dbReference>
<dbReference type="SUPFAM" id="SSF52833">
    <property type="entry name" value="Thioredoxin-like"/>
    <property type="match status" value="1"/>
</dbReference>
<evidence type="ECO:0000313" key="4">
    <source>
        <dbReference type="EMBL" id="TXT13242.1"/>
    </source>
</evidence>
<dbReference type="NCBIfam" id="TIGR01262">
    <property type="entry name" value="maiA"/>
    <property type="match status" value="1"/>
</dbReference>
<dbReference type="GO" id="GO:0006749">
    <property type="term" value="P:glutathione metabolic process"/>
    <property type="evidence" value="ECO:0007669"/>
    <property type="project" value="TreeGrafter"/>
</dbReference>
<evidence type="ECO:0000259" key="2">
    <source>
        <dbReference type="PROSITE" id="PS50404"/>
    </source>
</evidence>
<protein>
    <recommendedName>
        <fullName evidence="6">Maleylacetoacetate isomerase</fullName>
    </recommendedName>
</protein>
<reference evidence="4 5" key="1">
    <citation type="journal article" date="2019" name="PLoS Genet.">
        <title>Convergent evolution of linked mating-type loci in basidiomycete fungi.</title>
        <authorList>
            <person name="Sun S."/>
            <person name="Coelho M.A."/>
            <person name="Heitman J."/>
            <person name="Nowrousian M."/>
        </authorList>
    </citation>
    <scope>NUCLEOTIDE SEQUENCE [LARGE SCALE GENOMIC DNA]</scope>
    <source>
        <strain evidence="4 5">CBS 4282</strain>
    </source>
</reference>
<dbReference type="InterPro" id="IPR005955">
    <property type="entry name" value="GST_Zeta"/>
</dbReference>
<dbReference type="GO" id="GO:0016034">
    <property type="term" value="F:maleylacetoacetate isomerase activity"/>
    <property type="evidence" value="ECO:0007669"/>
    <property type="project" value="TreeGrafter"/>
</dbReference>
<evidence type="ECO:0008006" key="6">
    <source>
        <dbReference type="Google" id="ProtNLM"/>
    </source>
</evidence>
<gene>
    <name evidence="4" type="ORF">VHUM_00609</name>
</gene>
<dbReference type="PANTHER" id="PTHR42673:SF4">
    <property type="entry name" value="MALEYLACETOACETATE ISOMERASE"/>
    <property type="match status" value="1"/>
</dbReference>
<proteinExistence type="inferred from homology"/>
<dbReference type="EMBL" id="QKWK01000002">
    <property type="protein sequence ID" value="TXT13242.1"/>
    <property type="molecule type" value="Genomic_DNA"/>
</dbReference>
<dbReference type="Proteomes" id="UP000473826">
    <property type="component" value="Unassembled WGS sequence"/>
</dbReference>
<evidence type="ECO:0000259" key="3">
    <source>
        <dbReference type="PROSITE" id="PS50405"/>
    </source>
</evidence>
<dbReference type="PROSITE" id="PS50405">
    <property type="entry name" value="GST_CTER"/>
    <property type="match status" value="1"/>
</dbReference>
<name>A0A7D8V2Q9_VANHU</name>
<accession>A0A7D8V2Q9</accession>
<keyword evidence="5" id="KW-1185">Reference proteome</keyword>
<dbReference type="SFLD" id="SFLDG00358">
    <property type="entry name" value="Main_(cytGST)"/>
    <property type="match status" value="1"/>
</dbReference>
<dbReference type="PROSITE" id="PS50404">
    <property type="entry name" value="GST_NTER"/>
    <property type="match status" value="1"/>
</dbReference>
<sequence>MTAPKLTLYTYFRSSAATRVRTVLALHGVPHEQVFVHLLKGEQRTPEYLEHNPSGAVPALHVVDDSGEWDLTQSAAIIEYVDEVFGGASPRGSLMPSDARGRALVRSIVDILVCDMQPLANLKVLTKVKALAGDEAAVPWANGWCEAGMKALEAILKKTAGKYCYGDSVTLADVAFAPQMNTCIRYVQKEDKDYPTAHGVFTRLSALPEFVAADWRHQPDTPDEFKAQ</sequence>
<dbReference type="PANTHER" id="PTHR42673">
    <property type="entry name" value="MALEYLACETOACETATE ISOMERASE"/>
    <property type="match status" value="1"/>
</dbReference>
<dbReference type="InterPro" id="IPR004046">
    <property type="entry name" value="GST_C"/>
</dbReference>
<dbReference type="Gene3D" id="1.20.1050.10">
    <property type="match status" value="1"/>
</dbReference>
<dbReference type="Pfam" id="PF02798">
    <property type="entry name" value="GST_N"/>
    <property type="match status" value="1"/>
</dbReference>
<comment type="similarity">
    <text evidence="1">Belongs to the GST superfamily. Zeta family.</text>
</comment>
<dbReference type="InterPro" id="IPR036249">
    <property type="entry name" value="Thioredoxin-like_sf"/>
</dbReference>
<dbReference type="OrthoDB" id="202840at2759"/>
<evidence type="ECO:0000313" key="5">
    <source>
        <dbReference type="Proteomes" id="UP000473826"/>
    </source>
</evidence>
<dbReference type="GO" id="GO:0005739">
    <property type="term" value="C:mitochondrion"/>
    <property type="evidence" value="ECO:0007669"/>
    <property type="project" value="TreeGrafter"/>
</dbReference>
<dbReference type="Gene3D" id="3.40.30.10">
    <property type="entry name" value="Glutaredoxin"/>
    <property type="match status" value="1"/>
</dbReference>
<dbReference type="GO" id="GO:0004364">
    <property type="term" value="F:glutathione transferase activity"/>
    <property type="evidence" value="ECO:0007669"/>
    <property type="project" value="TreeGrafter"/>
</dbReference>
<organism evidence="4 5">
    <name type="scientific">Vanrija humicola</name>
    <name type="common">Yeast</name>
    <name type="synonym">Cryptococcus humicola</name>
    <dbReference type="NCBI Taxonomy" id="5417"/>
    <lineage>
        <taxon>Eukaryota</taxon>
        <taxon>Fungi</taxon>
        <taxon>Dikarya</taxon>
        <taxon>Basidiomycota</taxon>
        <taxon>Agaricomycotina</taxon>
        <taxon>Tremellomycetes</taxon>
        <taxon>Trichosporonales</taxon>
        <taxon>Trichosporonaceae</taxon>
        <taxon>Vanrija</taxon>
    </lineage>
</organism>
<evidence type="ECO:0000256" key="1">
    <source>
        <dbReference type="ARBA" id="ARBA00010007"/>
    </source>
</evidence>
<dbReference type="SFLD" id="SFLDS00019">
    <property type="entry name" value="Glutathione_Transferase_(cytos"/>
    <property type="match status" value="1"/>
</dbReference>